<evidence type="ECO:0000256" key="2">
    <source>
        <dbReference type="SAM" id="SignalP"/>
    </source>
</evidence>
<comment type="caution">
    <text evidence="3">The sequence shown here is derived from an EMBL/GenBank/DDBJ whole genome shotgun (WGS) entry which is preliminary data.</text>
</comment>
<feature type="transmembrane region" description="Helical" evidence="1">
    <location>
        <begin position="45"/>
        <end position="69"/>
    </location>
</feature>
<reference evidence="3" key="1">
    <citation type="journal article" date="2020" name="mSystems">
        <title>Genome- and Community-Level Interaction Insights into Carbon Utilization and Element Cycling Functions of Hydrothermarchaeota in Hydrothermal Sediment.</title>
        <authorList>
            <person name="Zhou Z."/>
            <person name="Liu Y."/>
            <person name="Xu W."/>
            <person name="Pan J."/>
            <person name="Luo Z.H."/>
            <person name="Li M."/>
        </authorList>
    </citation>
    <scope>NUCLEOTIDE SEQUENCE [LARGE SCALE GENOMIC DNA]</scope>
    <source>
        <strain evidence="3">SpSt-339</strain>
    </source>
</reference>
<proteinExistence type="predicted"/>
<evidence type="ECO:0000256" key="1">
    <source>
        <dbReference type="SAM" id="Phobius"/>
    </source>
</evidence>
<gene>
    <name evidence="3" type="ORF">ENQ76_08155</name>
</gene>
<dbReference type="EMBL" id="DSOK01000238">
    <property type="protein sequence ID" value="HEN15422.1"/>
    <property type="molecule type" value="Genomic_DNA"/>
</dbReference>
<protein>
    <submittedName>
        <fullName evidence="3">Uncharacterized protein</fullName>
    </submittedName>
</protein>
<accession>A0A7C2JZE5</accession>
<keyword evidence="1" id="KW-0472">Membrane</keyword>
<evidence type="ECO:0000313" key="3">
    <source>
        <dbReference type="EMBL" id="HEN15422.1"/>
    </source>
</evidence>
<name>A0A7C2JZE5_9PLAN</name>
<feature type="chain" id="PRO_5027767766" evidence="2">
    <location>
        <begin position="25"/>
        <end position="184"/>
    </location>
</feature>
<keyword evidence="2" id="KW-0732">Signal</keyword>
<keyword evidence="1" id="KW-1133">Transmembrane helix</keyword>
<dbReference type="AlphaFoldDB" id="A0A7C2JZE5"/>
<feature type="signal peptide" evidence="2">
    <location>
        <begin position="1"/>
        <end position="24"/>
    </location>
</feature>
<organism evidence="3">
    <name type="scientific">Schlesneria paludicola</name>
    <dbReference type="NCBI Taxonomy" id="360056"/>
    <lineage>
        <taxon>Bacteria</taxon>
        <taxon>Pseudomonadati</taxon>
        <taxon>Planctomycetota</taxon>
        <taxon>Planctomycetia</taxon>
        <taxon>Planctomycetales</taxon>
        <taxon>Planctomycetaceae</taxon>
        <taxon>Schlesneria</taxon>
    </lineage>
</organism>
<dbReference type="PROSITE" id="PS51257">
    <property type="entry name" value="PROKAR_LIPOPROTEIN"/>
    <property type="match status" value="1"/>
</dbReference>
<feature type="transmembrane region" description="Helical" evidence="1">
    <location>
        <begin position="81"/>
        <end position="107"/>
    </location>
</feature>
<sequence>MKTRLLSQILSVLCIVAVACGSYAAASSEVSASNGVRAMSEPYKLLLVAGISVIAGVIVYSVLPAIPLIPPGLRRMTWAALIGWAAACIASALLASFLHAFYLAFAFGQHGGLLTPEDWIYARAVIGGLALTTVPWMLILRSGRDDRPLPGVLPGTPGISTVASSVLAAFLTQLCLLRRPTAVS</sequence>
<feature type="transmembrane region" description="Helical" evidence="1">
    <location>
        <begin position="119"/>
        <end position="140"/>
    </location>
</feature>
<keyword evidence="1" id="KW-0812">Transmembrane</keyword>